<sequence length="307" mass="32756">MSHARRLRRASGAALVAAAVLATGAAQSSEALAGDGIPLERTPSGHLLLPVTIGDAGPFPFILDTGASHTAIAAPVAEQLGFQSRWEHVDDVQALTTRFEAERFALHSLNFGDQSPIDLLSVIIPVEEGQPIPVAGLLGVDAIRADRYRVDFAAGRLELAPSPASRADGRIDPAGLLVGDAAMLRASRPVRVMLDSGSARTIANVPLDRLVGTRHMVMRAMTVGGIDGREVEEASLLSIRQFRMGGLCFPSLRVLHADLDIFEHLGWENEPAIVLGMDLLQYAEVTVDRETGSFQIDAAVPDYACEE</sequence>
<dbReference type="CDD" id="cd05483">
    <property type="entry name" value="retropepsin_like_bacteria"/>
    <property type="match status" value="1"/>
</dbReference>
<dbReference type="GO" id="GO:0004190">
    <property type="term" value="F:aspartic-type endopeptidase activity"/>
    <property type="evidence" value="ECO:0007669"/>
    <property type="project" value="InterPro"/>
</dbReference>
<dbReference type="Pfam" id="PF13650">
    <property type="entry name" value="Asp_protease_2"/>
    <property type="match status" value="1"/>
</dbReference>
<dbReference type="InterPro" id="IPR001969">
    <property type="entry name" value="Aspartic_peptidase_AS"/>
</dbReference>
<evidence type="ECO:0000313" key="3">
    <source>
        <dbReference type="Proteomes" id="UP001143486"/>
    </source>
</evidence>
<gene>
    <name evidence="2" type="ORF">GCM10017621_25000</name>
</gene>
<organism evidence="2 3">
    <name type="scientific">Maricaulis virginensis</name>
    <dbReference type="NCBI Taxonomy" id="144022"/>
    <lineage>
        <taxon>Bacteria</taxon>
        <taxon>Pseudomonadati</taxon>
        <taxon>Pseudomonadota</taxon>
        <taxon>Alphaproteobacteria</taxon>
        <taxon>Maricaulales</taxon>
        <taxon>Maricaulaceae</taxon>
        <taxon>Maricaulis</taxon>
    </lineage>
</organism>
<dbReference type="RefSeq" id="WP_271187351.1">
    <property type="nucleotide sequence ID" value="NZ_BSFE01000007.1"/>
</dbReference>
<dbReference type="InterPro" id="IPR034122">
    <property type="entry name" value="Retropepsin-like_bacterial"/>
</dbReference>
<dbReference type="EMBL" id="BSFE01000007">
    <property type="protein sequence ID" value="GLK52992.1"/>
    <property type="molecule type" value="Genomic_DNA"/>
</dbReference>
<dbReference type="GO" id="GO:0006508">
    <property type="term" value="P:proteolysis"/>
    <property type="evidence" value="ECO:0007669"/>
    <property type="project" value="InterPro"/>
</dbReference>
<comment type="caution">
    <text evidence="2">The sequence shown here is derived from an EMBL/GenBank/DDBJ whole genome shotgun (WGS) entry which is preliminary data.</text>
</comment>
<evidence type="ECO:0000256" key="1">
    <source>
        <dbReference type="SAM" id="SignalP"/>
    </source>
</evidence>
<accession>A0A9W6MPC0</accession>
<dbReference type="Proteomes" id="UP001143486">
    <property type="component" value="Unassembled WGS sequence"/>
</dbReference>
<dbReference type="PROSITE" id="PS00141">
    <property type="entry name" value="ASP_PROTEASE"/>
    <property type="match status" value="1"/>
</dbReference>
<reference evidence="2" key="1">
    <citation type="journal article" date="2014" name="Int. J. Syst. Evol. Microbiol.">
        <title>Complete genome sequence of Corynebacterium casei LMG S-19264T (=DSM 44701T), isolated from a smear-ripened cheese.</title>
        <authorList>
            <consortium name="US DOE Joint Genome Institute (JGI-PGF)"/>
            <person name="Walter F."/>
            <person name="Albersmeier A."/>
            <person name="Kalinowski J."/>
            <person name="Ruckert C."/>
        </authorList>
    </citation>
    <scope>NUCLEOTIDE SEQUENCE</scope>
    <source>
        <strain evidence="2">VKM B-1513</strain>
    </source>
</reference>
<proteinExistence type="predicted"/>
<dbReference type="AlphaFoldDB" id="A0A9W6MPC0"/>
<evidence type="ECO:0000313" key="2">
    <source>
        <dbReference type="EMBL" id="GLK52992.1"/>
    </source>
</evidence>
<keyword evidence="1" id="KW-0732">Signal</keyword>
<feature type="signal peptide" evidence="1">
    <location>
        <begin position="1"/>
        <end position="33"/>
    </location>
</feature>
<name>A0A9W6MPC0_9PROT</name>
<reference evidence="2" key="2">
    <citation type="submission" date="2023-01" db="EMBL/GenBank/DDBJ databases">
        <authorList>
            <person name="Sun Q."/>
            <person name="Evtushenko L."/>
        </authorList>
    </citation>
    <scope>NUCLEOTIDE SEQUENCE</scope>
    <source>
        <strain evidence="2">VKM B-1513</strain>
    </source>
</reference>
<protein>
    <recommendedName>
        <fullName evidence="4">Aspartyl protease</fullName>
    </recommendedName>
</protein>
<dbReference type="Gene3D" id="2.40.70.10">
    <property type="entry name" value="Acid Proteases"/>
    <property type="match status" value="2"/>
</dbReference>
<dbReference type="SUPFAM" id="SSF50630">
    <property type="entry name" value="Acid proteases"/>
    <property type="match status" value="2"/>
</dbReference>
<dbReference type="InterPro" id="IPR021109">
    <property type="entry name" value="Peptidase_aspartic_dom_sf"/>
</dbReference>
<evidence type="ECO:0008006" key="4">
    <source>
        <dbReference type="Google" id="ProtNLM"/>
    </source>
</evidence>
<feature type="chain" id="PRO_5040735323" description="Aspartyl protease" evidence="1">
    <location>
        <begin position="34"/>
        <end position="307"/>
    </location>
</feature>
<keyword evidence="3" id="KW-1185">Reference proteome</keyword>